<dbReference type="OrthoDB" id="9780518at2"/>
<sequence>MKISVLDQTQLLEGILAEEGFAQSVELAKYVDKLGYHRYWLSEHHSTDALAGSSPEILASHLLAKTDRIKVGTGGVMLPHYSAYKVAENFKVMSALAPDRVDIGVGRAPGGHHLSNIALQGERARNVDTFPKQIDQVLEYLEDRLSESHPLRGLLATPTIEKKPDLWILGTSNSSAFLAAEKGLPYAFAQFINYQPGGMDQALKLYVDHFRPSVYLDKPQVMVTMKVIVADTDKEAEKIAETALRFNYYLHRGQLTRLVAPEIALTHVRTPSEIQEIEAVKETYIIGSKETVAKKIKDLTTRLPIDELMAITPIYDFEKRKRSFELLMEAVSK</sequence>
<dbReference type="PANTHER" id="PTHR30137:SF20">
    <property type="entry name" value="N-ACETYL-S-ALKYLCYSTEINE MONOOXYGENASE"/>
    <property type="match status" value="1"/>
</dbReference>
<organism evidence="3 4">
    <name type="scientific">Cytobacillus depressus</name>
    <dbReference type="NCBI Taxonomy" id="1602942"/>
    <lineage>
        <taxon>Bacteria</taxon>
        <taxon>Bacillati</taxon>
        <taxon>Bacillota</taxon>
        <taxon>Bacilli</taxon>
        <taxon>Bacillales</taxon>
        <taxon>Bacillaceae</taxon>
        <taxon>Cytobacillus</taxon>
    </lineage>
</organism>
<evidence type="ECO:0000259" key="2">
    <source>
        <dbReference type="Pfam" id="PF00296"/>
    </source>
</evidence>
<dbReference type="RefSeq" id="WP_151535443.1">
    <property type="nucleotide sequence ID" value="NZ_WBOS01000005.1"/>
</dbReference>
<dbReference type="PANTHER" id="PTHR30137">
    <property type="entry name" value="LUCIFERASE-LIKE MONOOXYGENASE"/>
    <property type="match status" value="1"/>
</dbReference>
<feature type="domain" description="Luciferase-like" evidence="2">
    <location>
        <begin position="1"/>
        <end position="300"/>
    </location>
</feature>
<dbReference type="Gene3D" id="3.20.20.30">
    <property type="entry name" value="Luciferase-like domain"/>
    <property type="match status" value="1"/>
</dbReference>
<dbReference type="FunFam" id="3.20.20.30:FF:000002">
    <property type="entry name" value="LLM class flavin-dependent oxidoreductase"/>
    <property type="match status" value="1"/>
</dbReference>
<evidence type="ECO:0000313" key="4">
    <source>
        <dbReference type="Proteomes" id="UP000481030"/>
    </source>
</evidence>
<accession>A0A6L3V4L9</accession>
<dbReference type="Pfam" id="PF00296">
    <property type="entry name" value="Bac_luciferase"/>
    <property type="match status" value="1"/>
</dbReference>
<protein>
    <submittedName>
        <fullName evidence="3">LLM class flavin-dependent oxidoreductase</fullName>
    </submittedName>
</protein>
<dbReference type="GO" id="GO:0016705">
    <property type="term" value="F:oxidoreductase activity, acting on paired donors, with incorporation or reduction of molecular oxygen"/>
    <property type="evidence" value="ECO:0007669"/>
    <property type="project" value="InterPro"/>
</dbReference>
<dbReference type="SUPFAM" id="SSF51679">
    <property type="entry name" value="Bacterial luciferase-like"/>
    <property type="match status" value="1"/>
</dbReference>
<dbReference type="InterPro" id="IPR019949">
    <property type="entry name" value="CmoO-like"/>
</dbReference>
<evidence type="ECO:0000313" key="3">
    <source>
        <dbReference type="EMBL" id="KAB2334940.1"/>
    </source>
</evidence>
<name>A0A6L3V4L9_9BACI</name>
<dbReference type="GO" id="GO:0005829">
    <property type="term" value="C:cytosol"/>
    <property type="evidence" value="ECO:0007669"/>
    <property type="project" value="TreeGrafter"/>
</dbReference>
<comment type="similarity">
    <text evidence="1">To bacterial alkanal monooxygenase alpha and beta chains.</text>
</comment>
<dbReference type="InterPro" id="IPR036661">
    <property type="entry name" value="Luciferase-like_sf"/>
</dbReference>
<dbReference type="InterPro" id="IPR050766">
    <property type="entry name" value="Bact_Lucif_Oxidored"/>
</dbReference>
<reference evidence="3 4" key="1">
    <citation type="journal article" date="2016" name="Antonie Van Leeuwenhoek">
        <title>Bacillus depressus sp. nov., isolated from soil of a sunflower field.</title>
        <authorList>
            <person name="Wei X."/>
            <person name="Xin D."/>
            <person name="Xin Y."/>
            <person name="Zhang H."/>
            <person name="Wang T."/>
            <person name="Zhang J."/>
        </authorList>
    </citation>
    <scope>NUCLEOTIDE SEQUENCE [LARGE SCALE GENOMIC DNA]</scope>
    <source>
        <strain evidence="3 4">BZ1</strain>
    </source>
</reference>
<dbReference type="AlphaFoldDB" id="A0A6L3V4L9"/>
<dbReference type="NCBIfam" id="TIGR03558">
    <property type="entry name" value="oxido_grp_1"/>
    <property type="match status" value="1"/>
</dbReference>
<evidence type="ECO:0000256" key="1">
    <source>
        <dbReference type="ARBA" id="ARBA00007789"/>
    </source>
</evidence>
<comment type="caution">
    <text evidence="3">The sequence shown here is derived from an EMBL/GenBank/DDBJ whole genome shotgun (WGS) entry which is preliminary data.</text>
</comment>
<keyword evidence="4" id="KW-1185">Reference proteome</keyword>
<dbReference type="Proteomes" id="UP000481030">
    <property type="component" value="Unassembled WGS sequence"/>
</dbReference>
<gene>
    <name evidence="3" type="ORF">F7731_14180</name>
</gene>
<proteinExistence type="predicted"/>
<dbReference type="InterPro" id="IPR011251">
    <property type="entry name" value="Luciferase-like_dom"/>
</dbReference>
<dbReference type="EMBL" id="WBOS01000005">
    <property type="protein sequence ID" value="KAB2334940.1"/>
    <property type="molecule type" value="Genomic_DNA"/>
</dbReference>